<reference evidence="3" key="6">
    <citation type="submission" date="2023-07" db="EMBL/GenBank/DDBJ databases">
        <title>Genome content predicts the carbon catabolic preferences of heterotrophic bacteria.</title>
        <authorList>
            <person name="Gralka M."/>
        </authorList>
    </citation>
    <scope>NUCLEOTIDE SEQUENCE</scope>
    <source>
        <strain evidence="4">6E02</strain>
        <strain evidence="3">6E03</strain>
    </source>
</reference>
<dbReference type="InterPro" id="IPR029068">
    <property type="entry name" value="Glyas_Bleomycin-R_OHBP_Dase"/>
</dbReference>
<keyword evidence="10" id="KW-1185">Reference proteome</keyword>
<evidence type="ECO:0000313" key="8">
    <source>
        <dbReference type="Proteomes" id="UP000235405"/>
    </source>
</evidence>
<gene>
    <name evidence="5" type="ORF">ACED33_18845</name>
    <name evidence="6" type="ORF">BCV19_01915</name>
    <name evidence="7" type="ORF">CWO07_08565</name>
    <name evidence="2" type="ORF">L8R85_21745</name>
    <name evidence="3" type="ORF">Q8W38_07580</name>
    <name evidence="4" type="ORF">Q8W42_02695</name>
</gene>
<reference evidence="6" key="4">
    <citation type="journal article" date="2018" name="Nature">
        <title>A major lineage of non-tailed dsDNA viruses as unrecognized killers of marine bacteria.</title>
        <authorList>
            <person name="Kauffman K.M."/>
            <person name="Hussain F.A."/>
            <person name="Yang J."/>
            <person name="Arevalo P."/>
            <person name="Brown J.M."/>
            <person name="Chang W.K."/>
            <person name="VanInsberghe D."/>
            <person name="Elsherbini J."/>
            <person name="Sharma R.S."/>
            <person name="Cutler M.B."/>
            <person name="Kelly L."/>
            <person name="Polz M.F."/>
        </authorList>
    </citation>
    <scope>NUCLEOTIDE SEQUENCE</scope>
    <source>
        <strain evidence="6">10N.286.54.F3</strain>
    </source>
</reference>
<evidence type="ECO:0000259" key="1">
    <source>
        <dbReference type="PROSITE" id="PS51819"/>
    </source>
</evidence>
<name>A0A2N7K753_VIBSP</name>
<reference evidence="2" key="5">
    <citation type="submission" date="2022-01" db="EMBL/GenBank/DDBJ databases">
        <title>Vibrio aestuarianus Clade A and Clade B isolates are associated with Pacific oyster (Crassostrea gigas) disease outbreaks across Ireland.</title>
        <authorList>
            <person name="Coyle N."/>
            <person name="O'Toole C."/>
            <person name="Thomas J.C.L."/>
            <person name="Ryder D."/>
            <person name="Cheslett D."/>
            <person name="Feist S."/>
            <person name="Bean T."/>
            <person name="Joseph A."/>
            <person name="Waina A."/>
            <person name="Feil E."/>
            <person name="Verner-Jeffreys D.W."/>
        </authorList>
    </citation>
    <scope>NUCLEOTIDE SEQUENCE</scope>
    <source>
        <strain evidence="2">S/17/14 A</strain>
    </source>
</reference>
<proteinExistence type="predicted"/>
<evidence type="ECO:0000313" key="6">
    <source>
        <dbReference type="EMBL" id="PMF17408.1"/>
    </source>
</evidence>
<dbReference type="Proteomes" id="UP000244197">
    <property type="component" value="Unassembled WGS sequence"/>
</dbReference>
<dbReference type="PANTHER" id="PTHR36113:SF1">
    <property type="entry name" value="GLYOXALASE_BLEOMYCIN RESISTANCE PROTEIN_DIOXYGENASE"/>
    <property type="match status" value="1"/>
</dbReference>
<dbReference type="EMBL" id="JBGOOW010000028">
    <property type="protein sequence ID" value="MEZ8182751.1"/>
    <property type="molecule type" value="Genomic_DNA"/>
</dbReference>
<evidence type="ECO:0000313" key="9">
    <source>
        <dbReference type="Proteomes" id="UP000244197"/>
    </source>
</evidence>
<dbReference type="Gene3D" id="3.10.180.10">
    <property type="entry name" value="2,3-Dihydroxybiphenyl 1,2-Dioxygenase, domain 1"/>
    <property type="match status" value="1"/>
</dbReference>
<evidence type="ECO:0000313" key="5">
    <source>
        <dbReference type="EMBL" id="MEZ8182751.1"/>
    </source>
</evidence>
<dbReference type="EMBL" id="JAUYVL010000001">
    <property type="protein sequence ID" value="MDP2499607.1"/>
    <property type="molecule type" value="Genomic_DNA"/>
</dbReference>
<evidence type="ECO:0000313" key="4">
    <source>
        <dbReference type="EMBL" id="MDP2499607.1"/>
    </source>
</evidence>
<evidence type="ECO:0000313" key="2">
    <source>
        <dbReference type="EMBL" id="MDH5923656.1"/>
    </source>
</evidence>
<dbReference type="EMBL" id="MCSW01000222">
    <property type="protein sequence ID" value="PMF17408.1"/>
    <property type="molecule type" value="Genomic_DNA"/>
</dbReference>
<evidence type="ECO:0000313" key="10">
    <source>
        <dbReference type="Proteomes" id="UP001569200"/>
    </source>
</evidence>
<dbReference type="Pfam" id="PF00903">
    <property type="entry name" value="Glyoxalase"/>
    <property type="match status" value="1"/>
</dbReference>
<dbReference type="InterPro" id="IPR051332">
    <property type="entry name" value="Fosfomycin_Res_Enzymes"/>
</dbReference>
<dbReference type="InterPro" id="IPR004360">
    <property type="entry name" value="Glyas_Fos-R_dOase_dom"/>
</dbReference>
<protein>
    <submittedName>
        <fullName evidence="6">Glyoxalase</fullName>
    </submittedName>
    <submittedName>
        <fullName evidence="2">VOC family protein</fullName>
    </submittedName>
</protein>
<comment type="caution">
    <text evidence="6">The sequence shown here is derived from an EMBL/GenBank/DDBJ whole genome shotgun (WGS) entry which is preliminary data.</text>
</comment>
<dbReference type="Proteomes" id="UP001569200">
    <property type="component" value="Unassembled WGS sequence"/>
</dbReference>
<dbReference type="PANTHER" id="PTHR36113">
    <property type="entry name" value="LYASE, PUTATIVE-RELATED-RELATED"/>
    <property type="match status" value="1"/>
</dbReference>
<dbReference type="Proteomes" id="UP001159663">
    <property type="component" value="Unassembled WGS sequence"/>
</dbReference>
<reference evidence="6" key="2">
    <citation type="submission" date="2016-07" db="EMBL/GenBank/DDBJ databases">
        <authorList>
            <person name="Wan K."/>
            <person name="Booth B."/>
            <person name="Spirohn K."/>
            <person name="Hao T."/>
            <person name="Hu Y."/>
            <person name="Calderwood M."/>
            <person name="Hill D."/>
            <person name="Mohr S."/>
            <person name="Vidal M."/>
            <person name="Celniker S."/>
            <person name="Perrimon N."/>
        </authorList>
    </citation>
    <scope>NUCLEOTIDE SEQUENCE</scope>
    <source>
        <strain evidence="6">10N.286.54.F3</strain>
    </source>
</reference>
<dbReference type="Proteomes" id="UP001177935">
    <property type="component" value="Unassembled WGS sequence"/>
</dbReference>
<dbReference type="EMBL" id="JAKMYX010000120">
    <property type="protein sequence ID" value="MDH5923656.1"/>
    <property type="molecule type" value="Genomic_DNA"/>
</dbReference>
<dbReference type="RefSeq" id="WP_017089523.1">
    <property type="nucleotide sequence ID" value="NZ_CAWNUI010000081.1"/>
</dbReference>
<reference evidence="8" key="1">
    <citation type="submission" date="2016-07" db="EMBL/GenBank/DDBJ databases">
        <title>Nontailed viruses are major unrecognized killers of bacteria in the ocean.</title>
        <authorList>
            <person name="Kauffman K."/>
            <person name="Hussain F."/>
            <person name="Yang J."/>
            <person name="Arevalo P."/>
            <person name="Brown J."/>
            <person name="Cutler M."/>
            <person name="Kelly L."/>
            <person name="Polz M.F."/>
        </authorList>
    </citation>
    <scope>NUCLEOTIDE SEQUENCE [LARGE SCALE GENOMIC DNA]</scope>
    <source>
        <strain evidence="8">10N.286.54.F3</strain>
    </source>
</reference>
<feature type="domain" description="VOC" evidence="1">
    <location>
        <begin position="2"/>
        <end position="129"/>
    </location>
</feature>
<accession>A0A2N7K753</accession>
<sequence length="129" mass="14810">MKIEHIAIWTKQLDVLKQFYENYFGATSNVKYHNPTKGFSSYFLSFETGSRLEIMEMDSVPESKDDIYDQFTGFIHMAISLGSEQAVDELTSRLVKDGYERLDGPRRTGDGYYESCVLDPDGNRLELTV</sequence>
<evidence type="ECO:0000313" key="3">
    <source>
        <dbReference type="EMBL" id="MDP2489190.1"/>
    </source>
</evidence>
<evidence type="ECO:0000313" key="7">
    <source>
        <dbReference type="EMBL" id="PTP36628.1"/>
    </source>
</evidence>
<dbReference type="EMBL" id="JAUYVK010000005">
    <property type="protein sequence ID" value="MDP2489190.1"/>
    <property type="molecule type" value="Genomic_DNA"/>
</dbReference>
<dbReference type="Proteomes" id="UP000235405">
    <property type="component" value="Unassembled WGS sequence"/>
</dbReference>
<dbReference type="AlphaFoldDB" id="A0A2N7K753"/>
<reference evidence="5 10" key="7">
    <citation type="submission" date="2024-06" db="EMBL/GenBank/DDBJ databases">
        <authorList>
            <person name="Steensen K."/>
            <person name="Seneca J."/>
            <person name="Bartlau N."/>
            <person name="Yu A.X."/>
            <person name="Polz M.F."/>
        </authorList>
    </citation>
    <scope>NUCLEOTIDE SEQUENCE [LARGE SCALE GENOMIC DNA]</scope>
    <source>
        <strain evidence="5 10">1F145</strain>
    </source>
</reference>
<dbReference type="Proteomes" id="UP001177883">
    <property type="component" value="Unassembled WGS sequence"/>
</dbReference>
<reference evidence="7 9" key="3">
    <citation type="submission" date="2017-11" db="EMBL/GenBank/DDBJ databases">
        <title>Population delineation of vibrios coincides with oyster pathogenicity.</title>
        <authorList>
            <person name="Bruto M."/>
            <person name="Labreuche Y."/>
            <person name="James A."/>
            <person name="Piel D."/>
            <person name="Chenivesse S."/>
            <person name="Petton B."/>
            <person name="Polz M.F."/>
            <person name="Le Roux F."/>
        </authorList>
    </citation>
    <scope>NUCLEOTIDE SEQUENCE [LARGE SCALE GENOMIC DNA]</scope>
    <source>
        <strain evidence="7 9">FF_144</strain>
    </source>
</reference>
<organism evidence="6 8">
    <name type="scientific">Vibrio splendidus</name>
    <dbReference type="NCBI Taxonomy" id="29497"/>
    <lineage>
        <taxon>Bacteria</taxon>
        <taxon>Pseudomonadati</taxon>
        <taxon>Pseudomonadota</taxon>
        <taxon>Gammaproteobacteria</taxon>
        <taxon>Vibrionales</taxon>
        <taxon>Vibrionaceae</taxon>
        <taxon>Vibrio</taxon>
    </lineage>
</organism>
<dbReference type="EMBL" id="PIFK01000014">
    <property type="protein sequence ID" value="PTP36628.1"/>
    <property type="molecule type" value="Genomic_DNA"/>
</dbReference>
<dbReference type="SUPFAM" id="SSF54593">
    <property type="entry name" value="Glyoxalase/Bleomycin resistance protein/Dihydroxybiphenyl dioxygenase"/>
    <property type="match status" value="1"/>
</dbReference>
<dbReference type="InterPro" id="IPR037523">
    <property type="entry name" value="VOC_core"/>
</dbReference>
<dbReference type="PROSITE" id="PS51819">
    <property type="entry name" value="VOC"/>
    <property type="match status" value="1"/>
</dbReference>